<name>A0A2H0TPM5_9BACT</name>
<evidence type="ECO:0000313" key="2">
    <source>
        <dbReference type="EMBL" id="PIR74094.1"/>
    </source>
</evidence>
<dbReference type="InterPro" id="IPR012902">
    <property type="entry name" value="N_methyl_site"/>
</dbReference>
<protein>
    <recommendedName>
        <fullName evidence="4">Type II secretion system protein</fullName>
    </recommendedName>
</protein>
<dbReference type="AlphaFoldDB" id="A0A2H0TPM5"/>
<sequence length="169" mass="17952">MNKSGFTLFESIIYIAIFSIVATALVTFTLHISTARNKSYAIQSVNAQMRLAVLTITDAVKQATAVNTGASTFDTDPGVLSLQMLDASKDPTIFSLTGDNGRLQVSEGGNPAVPVTDSDLSITKFIFTNLSPVSGADSIRMVADVMYASSTGIEFFYQTSVTSTASTRL</sequence>
<evidence type="ECO:0000313" key="3">
    <source>
        <dbReference type="Proteomes" id="UP000230154"/>
    </source>
</evidence>
<keyword evidence="1" id="KW-0812">Transmembrane</keyword>
<gene>
    <name evidence="2" type="ORF">COU35_04620</name>
</gene>
<dbReference type="EMBL" id="PFCB01000030">
    <property type="protein sequence ID" value="PIR74094.1"/>
    <property type="molecule type" value="Genomic_DNA"/>
</dbReference>
<accession>A0A2H0TPM5</accession>
<proteinExistence type="predicted"/>
<feature type="transmembrane region" description="Helical" evidence="1">
    <location>
        <begin position="12"/>
        <end position="32"/>
    </location>
</feature>
<keyword evidence="1" id="KW-0472">Membrane</keyword>
<reference evidence="3" key="1">
    <citation type="submission" date="2017-09" db="EMBL/GenBank/DDBJ databases">
        <title>Depth-based differentiation of microbial function through sediment-hosted aquifers and enrichment of novel symbionts in the deep terrestrial subsurface.</title>
        <authorList>
            <person name="Probst A.J."/>
            <person name="Ladd B."/>
            <person name="Jarett J.K."/>
            <person name="Geller-Mcgrath D.E."/>
            <person name="Sieber C.M.K."/>
            <person name="Emerson J.B."/>
            <person name="Anantharaman K."/>
            <person name="Thomas B.C."/>
            <person name="Malmstrom R."/>
            <person name="Stieglmeier M."/>
            <person name="Klingl A."/>
            <person name="Woyke T."/>
            <person name="Ryan C.M."/>
            <person name="Banfield J.F."/>
        </authorList>
    </citation>
    <scope>NUCLEOTIDE SEQUENCE [LARGE SCALE GENOMIC DNA]</scope>
</reference>
<organism evidence="2 3">
    <name type="scientific">Candidatus Magasanikbacteria bacterium CG10_big_fil_rev_8_21_14_0_10_47_10</name>
    <dbReference type="NCBI Taxonomy" id="1974652"/>
    <lineage>
        <taxon>Bacteria</taxon>
        <taxon>Candidatus Magasanikiibacteriota</taxon>
    </lineage>
</organism>
<comment type="caution">
    <text evidence="2">The sequence shown here is derived from an EMBL/GenBank/DDBJ whole genome shotgun (WGS) entry which is preliminary data.</text>
</comment>
<evidence type="ECO:0008006" key="4">
    <source>
        <dbReference type="Google" id="ProtNLM"/>
    </source>
</evidence>
<dbReference type="Pfam" id="PF07963">
    <property type="entry name" value="N_methyl"/>
    <property type="match status" value="1"/>
</dbReference>
<dbReference type="Proteomes" id="UP000230154">
    <property type="component" value="Unassembled WGS sequence"/>
</dbReference>
<evidence type="ECO:0000256" key="1">
    <source>
        <dbReference type="SAM" id="Phobius"/>
    </source>
</evidence>
<keyword evidence="1" id="KW-1133">Transmembrane helix</keyword>